<proteinExistence type="predicted"/>
<dbReference type="RefSeq" id="WP_318705259.1">
    <property type="nucleotide sequence ID" value="NZ_CALWMU010000001.1"/>
</dbReference>
<organism evidence="1 2">
    <name type="scientific">Candidatus Acetatifactor stercoripullorum</name>
    <dbReference type="NCBI Taxonomy" id="2838414"/>
    <lineage>
        <taxon>Bacteria</taxon>
        <taxon>Bacillati</taxon>
        <taxon>Bacillota</taxon>
        <taxon>Clostridia</taxon>
        <taxon>Lachnospirales</taxon>
        <taxon>Lachnospiraceae</taxon>
        <taxon>Acetatifactor</taxon>
    </lineage>
</organism>
<reference evidence="1" key="2">
    <citation type="submission" date="2021-04" db="EMBL/GenBank/DDBJ databases">
        <authorList>
            <person name="Gilroy R."/>
        </authorList>
    </citation>
    <scope>NUCLEOTIDE SEQUENCE</scope>
    <source>
        <strain evidence="1">CHK195-6426</strain>
    </source>
</reference>
<gene>
    <name evidence="1" type="ORF">H9742_10775</name>
</gene>
<sequence>MDWMEKLGDTISAKGREAADKAKEMAQIASLKSQISTCEEVIKKNYMEIGRLYYEKYGADDTPVAEEGQEAPFEKQCRAIRNARNGVNELQEKIRELKGL</sequence>
<evidence type="ECO:0000313" key="2">
    <source>
        <dbReference type="Proteomes" id="UP000824265"/>
    </source>
</evidence>
<dbReference type="Proteomes" id="UP000824265">
    <property type="component" value="Unassembled WGS sequence"/>
</dbReference>
<evidence type="ECO:0000313" key="1">
    <source>
        <dbReference type="EMBL" id="HIW81977.1"/>
    </source>
</evidence>
<dbReference type="AlphaFoldDB" id="A0A9D1R6L0"/>
<accession>A0A9D1R6L0</accession>
<reference evidence="1" key="1">
    <citation type="journal article" date="2021" name="PeerJ">
        <title>Extensive microbial diversity within the chicken gut microbiome revealed by metagenomics and culture.</title>
        <authorList>
            <person name="Gilroy R."/>
            <person name="Ravi A."/>
            <person name="Getino M."/>
            <person name="Pursley I."/>
            <person name="Horton D.L."/>
            <person name="Alikhan N.F."/>
            <person name="Baker D."/>
            <person name="Gharbi K."/>
            <person name="Hall N."/>
            <person name="Watson M."/>
            <person name="Adriaenssens E.M."/>
            <person name="Foster-Nyarko E."/>
            <person name="Jarju S."/>
            <person name="Secka A."/>
            <person name="Antonio M."/>
            <person name="Oren A."/>
            <person name="Chaudhuri R.R."/>
            <person name="La Ragione R."/>
            <person name="Hildebrand F."/>
            <person name="Pallen M.J."/>
        </authorList>
    </citation>
    <scope>NUCLEOTIDE SEQUENCE</scope>
    <source>
        <strain evidence="1">CHK195-6426</strain>
    </source>
</reference>
<name>A0A9D1R6L0_9FIRM</name>
<protein>
    <submittedName>
        <fullName evidence="1">Uncharacterized protein</fullName>
    </submittedName>
</protein>
<comment type="caution">
    <text evidence="1">The sequence shown here is derived from an EMBL/GenBank/DDBJ whole genome shotgun (WGS) entry which is preliminary data.</text>
</comment>
<dbReference type="EMBL" id="DXGH01000058">
    <property type="protein sequence ID" value="HIW81977.1"/>
    <property type="molecule type" value="Genomic_DNA"/>
</dbReference>